<accession>A0ABC8JAP3</accession>
<keyword evidence="2" id="KW-1185">Reference proteome</keyword>
<evidence type="ECO:0000313" key="2">
    <source>
        <dbReference type="Proteomes" id="UP001642260"/>
    </source>
</evidence>
<organism evidence="1 2">
    <name type="scientific">Eruca vesicaria subsp. sativa</name>
    <name type="common">Garden rocket</name>
    <name type="synonym">Eruca sativa</name>
    <dbReference type="NCBI Taxonomy" id="29727"/>
    <lineage>
        <taxon>Eukaryota</taxon>
        <taxon>Viridiplantae</taxon>
        <taxon>Streptophyta</taxon>
        <taxon>Embryophyta</taxon>
        <taxon>Tracheophyta</taxon>
        <taxon>Spermatophyta</taxon>
        <taxon>Magnoliopsida</taxon>
        <taxon>eudicotyledons</taxon>
        <taxon>Gunneridae</taxon>
        <taxon>Pentapetalae</taxon>
        <taxon>rosids</taxon>
        <taxon>malvids</taxon>
        <taxon>Brassicales</taxon>
        <taxon>Brassicaceae</taxon>
        <taxon>Brassiceae</taxon>
        <taxon>Eruca</taxon>
    </lineage>
</organism>
<comment type="caution">
    <text evidence="1">The sequence shown here is derived from an EMBL/GenBank/DDBJ whole genome shotgun (WGS) entry which is preliminary data.</text>
</comment>
<dbReference type="AlphaFoldDB" id="A0ABC8JAP3"/>
<evidence type="ECO:0000313" key="1">
    <source>
        <dbReference type="EMBL" id="CAH8320241.1"/>
    </source>
</evidence>
<dbReference type="Proteomes" id="UP001642260">
    <property type="component" value="Unassembled WGS sequence"/>
</dbReference>
<name>A0ABC8JAP3_ERUVS</name>
<dbReference type="EMBL" id="CAKOAT010090933">
    <property type="protein sequence ID" value="CAH8320241.1"/>
    <property type="molecule type" value="Genomic_DNA"/>
</dbReference>
<sequence>MELQKLRFYSTVRTCRSFERERAHLKYHNHPGFDCTMPGFFSNSLSINGSEIDNFLARTETVERLSSSATFESGNLKKRRFDSFFIETK</sequence>
<gene>
    <name evidence="1" type="ORF">ERUC_LOCUS8792</name>
</gene>
<proteinExistence type="predicted"/>
<reference evidence="1 2" key="1">
    <citation type="submission" date="2022-03" db="EMBL/GenBank/DDBJ databases">
        <authorList>
            <person name="Macdonald S."/>
            <person name="Ahmed S."/>
            <person name="Newling K."/>
        </authorList>
    </citation>
    <scope>NUCLEOTIDE SEQUENCE [LARGE SCALE GENOMIC DNA]</scope>
</reference>
<protein>
    <submittedName>
        <fullName evidence="1">Uncharacterized protein</fullName>
    </submittedName>
</protein>
<feature type="non-terminal residue" evidence="1">
    <location>
        <position position="89"/>
    </location>
</feature>